<comment type="caution">
    <text evidence="1">The sequence shown here is derived from an EMBL/GenBank/DDBJ whole genome shotgun (WGS) entry which is preliminary data.</text>
</comment>
<dbReference type="Proteomes" id="UP000887013">
    <property type="component" value="Unassembled WGS sequence"/>
</dbReference>
<protein>
    <submittedName>
        <fullName evidence="1">Uncharacterized protein</fullName>
    </submittedName>
</protein>
<proteinExistence type="predicted"/>
<dbReference type="EMBL" id="BMAW01055457">
    <property type="protein sequence ID" value="GFT00916.1"/>
    <property type="molecule type" value="Genomic_DNA"/>
</dbReference>
<evidence type="ECO:0000313" key="1">
    <source>
        <dbReference type="EMBL" id="GFT00916.1"/>
    </source>
</evidence>
<evidence type="ECO:0000313" key="2">
    <source>
        <dbReference type="Proteomes" id="UP000887013"/>
    </source>
</evidence>
<name>A0A8X6N8G8_NEPPI</name>
<sequence length="93" mass="10179">MSSESLDRAGAQRGNILLGKFCFVSFVTGTIMVFGNDCWKYLDLWESLEQRKSLGRASSDFDLVSSPQSSWEGTSIAFALVSSKQTVFTSPLG</sequence>
<accession>A0A8X6N8G8</accession>
<reference evidence="1" key="1">
    <citation type="submission" date="2020-08" db="EMBL/GenBank/DDBJ databases">
        <title>Multicomponent nature underlies the extraordinary mechanical properties of spider dragline silk.</title>
        <authorList>
            <person name="Kono N."/>
            <person name="Nakamura H."/>
            <person name="Mori M."/>
            <person name="Yoshida Y."/>
            <person name="Ohtoshi R."/>
            <person name="Malay A.D."/>
            <person name="Moran D.A.P."/>
            <person name="Tomita M."/>
            <person name="Numata K."/>
            <person name="Arakawa K."/>
        </authorList>
    </citation>
    <scope>NUCLEOTIDE SEQUENCE</scope>
</reference>
<gene>
    <name evidence="1" type="ORF">NPIL_582151</name>
</gene>
<organism evidence="1 2">
    <name type="scientific">Nephila pilipes</name>
    <name type="common">Giant wood spider</name>
    <name type="synonym">Nephila maculata</name>
    <dbReference type="NCBI Taxonomy" id="299642"/>
    <lineage>
        <taxon>Eukaryota</taxon>
        <taxon>Metazoa</taxon>
        <taxon>Ecdysozoa</taxon>
        <taxon>Arthropoda</taxon>
        <taxon>Chelicerata</taxon>
        <taxon>Arachnida</taxon>
        <taxon>Araneae</taxon>
        <taxon>Araneomorphae</taxon>
        <taxon>Entelegynae</taxon>
        <taxon>Araneoidea</taxon>
        <taxon>Nephilidae</taxon>
        <taxon>Nephila</taxon>
    </lineage>
</organism>
<keyword evidence="2" id="KW-1185">Reference proteome</keyword>
<dbReference type="AlphaFoldDB" id="A0A8X6N8G8"/>